<evidence type="ECO:0000256" key="1">
    <source>
        <dbReference type="SAM" id="Phobius"/>
    </source>
</evidence>
<dbReference type="EMBL" id="LNYJ01000011">
    <property type="protein sequence ID" value="KTD16048.1"/>
    <property type="molecule type" value="Genomic_DNA"/>
</dbReference>
<keyword evidence="1" id="KW-1133">Transmembrane helix</keyword>
<keyword evidence="1" id="KW-0812">Transmembrane</keyword>
<name>A0A0W0V7F7_9GAMM</name>
<proteinExistence type="predicted"/>
<dbReference type="PATRIC" id="fig|456.5.peg.379"/>
<reference evidence="2 3" key="1">
    <citation type="submission" date="2015-11" db="EMBL/GenBank/DDBJ databases">
        <title>Genomic analysis of 38 Legionella species identifies large and diverse effector repertoires.</title>
        <authorList>
            <person name="Burstein D."/>
            <person name="Amaro F."/>
            <person name="Zusman T."/>
            <person name="Lifshitz Z."/>
            <person name="Cohen O."/>
            <person name="Gilbert J.A."/>
            <person name="Pupko T."/>
            <person name="Shuman H.A."/>
            <person name="Segal G."/>
        </authorList>
    </citation>
    <scope>NUCLEOTIDE SEQUENCE [LARGE SCALE GENOMIC DNA]</scope>
    <source>
        <strain evidence="2 3">BL-540</strain>
    </source>
</reference>
<protein>
    <recommendedName>
        <fullName evidence="4">Transmembrane protein</fullName>
    </recommendedName>
</protein>
<gene>
    <name evidence="2" type="ORF">Ljor_0354</name>
</gene>
<accession>A0A0W0V7F7</accession>
<evidence type="ECO:0008006" key="4">
    <source>
        <dbReference type="Google" id="ProtNLM"/>
    </source>
</evidence>
<keyword evidence="1" id="KW-0472">Membrane</keyword>
<dbReference type="RefSeq" id="WP_058469934.1">
    <property type="nucleotide sequence ID" value="NZ_CAAAIC010000007.1"/>
</dbReference>
<dbReference type="OrthoDB" id="5574397at2"/>
<dbReference type="STRING" id="456.Ljor_0354"/>
<feature type="transmembrane region" description="Helical" evidence="1">
    <location>
        <begin position="6"/>
        <end position="25"/>
    </location>
</feature>
<dbReference type="Proteomes" id="UP000055035">
    <property type="component" value="Unassembled WGS sequence"/>
</dbReference>
<feature type="transmembrane region" description="Helical" evidence="1">
    <location>
        <begin position="32"/>
        <end position="53"/>
    </location>
</feature>
<feature type="transmembrane region" description="Helical" evidence="1">
    <location>
        <begin position="59"/>
        <end position="78"/>
    </location>
</feature>
<evidence type="ECO:0000313" key="2">
    <source>
        <dbReference type="EMBL" id="KTD16048.1"/>
    </source>
</evidence>
<dbReference type="AlphaFoldDB" id="A0A0W0V7F7"/>
<keyword evidence="3" id="KW-1185">Reference proteome</keyword>
<organism evidence="2 3">
    <name type="scientific">Legionella jordanis</name>
    <dbReference type="NCBI Taxonomy" id="456"/>
    <lineage>
        <taxon>Bacteria</taxon>
        <taxon>Pseudomonadati</taxon>
        <taxon>Pseudomonadota</taxon>
        <taxon>Gammaproteobacteria</taxon>
        <taxon>Legionellales</taxon>
        <taxon>Legionellaceae</taxon>
        <taxon>Legionella</taxon>
    </lineage>
</organism>
<comment type="caution">
    <text evidence="2">The sequence shown here is derived from an EMBL/GenBank/DDBJ whole genome shotgun (WGS) entry which is preliminary data.</text>
</comment>
<sequence length="112" mass="11941">MLILSIIIFAIAAALGVYLLSYVLAEKNTPKGVVMIHGGVAALGIISLIIYSFLYTTPLASLLIFILAALGGFFMFGWDILGHKVPKSMALGHGLIAVAGFILLLYFALSHF</sequence>
<feature type="transmembrane region" description="Helical" evidence="1">
    <location>
        <begin position="90"/>
        <end position="109"/>
    </location>
</feature>
<evidence type="ECO:0000313" key="3">
    <source>
        <dbReference type="Proteomes" id="UP000055035"/>
    </source>
</evidence>